<dbReference type="Proteomes" id="UP000250275">
    <property type="component" value="Unassembled WGS sequence"/>
</dbReference>
<gene>
    <name evidence="1" type="ORF">WN48_09713</name>
</gene>
<evidence type="ECO:0000313" key="2">
    <source>
        <dbReference type="Proteomes" id="UP000250275"/>
    </source>
</evidence>
<proteinExistence type="predicted"/>
<reference evidence="1 2" key="1">
    <citation type="submission" date="2015-07" db="EMBL/GenBank/DDBJ databases">
        <title>The genome of Eufriesea mexicana.</title>
        <authorList>
            <person name="Pan H."/>
            <person name="Kapheim K."/>
        </authorList>
    </citation>
    <scope>NUCLEOTIDE SEQUENCE [LARGE SCALE GENOMIC DNA]</scope>
    <source>
        <strain evidence="1">0111107269</strain>
        <tissue evidence="1">Whole body</tissue>
    </source>
</reference>
<sequence>MDSRWSSNSNVPISSLFSQHVPREKCIDHPRLIDIQYFISCSFVAIQSLQETFPLQVTMLDCFINEGRRAVKDTNKVLRAAAGRMGRYLECGRKNKR</sequence>
<organism evidence="1 2">
    <name type="scientific">Eufriesea mexicana</name>
    <dbReference type="NCBI Taxonomy" id="516756"/>
    <lineage>
        <taxon>Eukaryota</taxon>
        <taxon>Metazoa</taxon>
        <taxon>Ecdysozoa</taxon>
        <taxon>Arthropoda</taxon>
        <taxon>Hexapoda</taxon>
        <taxon>Insecta</taxon>
        <taxon>Pterygota</taxon>
        <taxon>Neoptera</taxon>
        <taxon>Endopterygota</taxon>
        <taxon>Hymenoptera</taxon>
        <taxon>Apocrita</taxon>
        <taxon>Aculeata</taxon>
        <taxon>Apoidea</taxon>
        <taxon>Anthophila</taxon>
        <taxon>Apidae</taxon>
        <taxon>Eufriesea</taxon>
    </lineage>
</organism>
<dbReference type="AlphaFoldDB" id="A0A310SJK7"/>
<evidence type="ECO:0000313" key="1">
    <source>
        <dbReference type="EMBL" id="OAD53582.1"/>
    </source>
</evidence>
<name>A0A310SJK7_9HYME</name>
<keyword evidence="2" id="KW-1185">Reference proteome</keyword>
<accession>A0A310SJK7</accession>
<protein>
    <submittedName>
        <fullName evidence="1">Uncharacterized protein</fullName>
    </submittedName>
</protein>
<dbReference type="EMBL" id="KQ766762">
    <property type="protein sequence ID" value="OAD53582.1"/>
    <property type="molecule type" value="Genomic_DNA"/>
</dbReference>